<protein>
    <submittedName>
        <fullName evidence="1">Unnamed protein product</fullName>
    </submittedName>
</protein>
<name>A0A9W6WM38_9STRA</name>
<gene>
    <name evidence="1" type="ORF">Plil01_000710000</name>
</gene>
<keyword evidence="2" id="KW-1185">Reference proteome</keyword>
<evidence type="ECO:0000313" key="2">
    <source>
        <dbReference type="Proteomes" id="UP001165083"/>
    </source>
</evidence>
<dbReference type="Proteomes" id="UP001165083">
    <property type="component" value="Unassembled WGS sequence"/>
</dbReference>
<reference evidence="1" key="1">
    <citation type="submission" date="2023-04" db="EMBL/GenBank/DDBJ databases">
        <title>Phytophthora lilii NBRC 32176.</title>
        <authorList>
            <person name="Ichikawa N."/>
            <person name="Sato H."/>
            <person name="Tonouchi N."/>
        </authorList>
    </citation>
    <scope>NUCLEOTIDE SEQUENCE</scope>
    <source>
        <strain evidence="1">NBRC 32176</strain>
    </source>
</reference>
<evidence type="ECO:0000313" key="1">
    <source>
        <dbReference type="EMBL" id="GMF18813.1"/>
    </source>
</evidence>
<dbReference type="AlphaFoldDB" id="A0A9W6WM38"/>
<dbReference type="InterPro" id="IPR023393">
    <property type="entry name" value="START-like_dom_sf"/>
</dbReference>
<dbReference type="Gene3D" id="3.30.530.20">
    <property type="match status" value="1"/>
</dbReference>
<proteinExistence type="predicted"/>
<accession>A0A9W6WM38</accession>
<dbReference type="PANTHER" id="PTHR13510">
    <property type="entry name" value="FYVE-FINGER-CONTAINING RAB5 EFFECTOR PROTEIN RABENOSYN-5-RELATED"/>
    <property type="match status" value="1"/>
</dbReference>
<dbReference type="PANTHER" id="PTHR13510:SF44">
    <property type="entry name" value="RABENOSYN-5"/>
    <property type="match status" value="1"/>
</dbReference>
<dbReference type="EMBL" id="BSXW01000327">
    <property type="protein sequence ID" value="GMF18813.1"/>
    <property type="molecule type" value="Genomic_DNA"/>
</dbReference>
<dbReference type="InterPro" id="IPR052727">
    <property type="entry name" value="Rab4/Rab5_effector"/>
</dbReference>
<organism evidence="1 2">
    <name type="scientific">Phytophthora lilii</name>
    <dbReference type="NCBI Taxonomy" id="2077276"/>
    <lineage>
        <taxon>Eukaryota</taxon>
        <taxon>Sar</taxon>
        <taxon>Stramenopiles</taxon>
        <taxon>Oomycota</taxon>
        <taxon>Peronosporomycetes</taxon>
        <taxon>Peronosporales</taxon>
        <taxon>Peronosporaceae</taxon>
        <taxon>Phytophthora</taxon>
    </lineage>
</organism>
<dbReference type="OrthoDB" id="93520at2759"/>
<sequence length="262" mass="29308">MAKDRFCESVQRVALDTVRREWSAEHCRIDSDQWKLVKSRENTKVYSERNYGSSRVGPQITGQSSDLPSLCFGTAVGDLEDMMFGVINPTLEIMRVKASYVDDISGAAVLSTITEPSLEDPFKSLVVKWMAVPVGGSSKEPRLHLRRGHEHLTLSNGEKVGYHILHSVNFPETRNLPGRVRANTSICGIFRQVRPNACEIYVTGLMDLGGDMIRKLVPNMATAFLSTLKYAFCGQMKKLAWMLESATQKPRSWERPTANPSV</sequence>
<comment type="caution">
    <text evidence="1">The sequence shown here is derived from an EMBL/GenBank/DDBJ whole genome shotgun (WGS) entry which is preliminary data.</text>
</comment>